<feature type="domain" description="Gamma-glutamylcyclotransferase AIG2-like" evidence="4">
    <location>
        <begin position="5"/>
        <end position="90"/>
    </location>
</feature>
<dbReference type="InterPro" id="IPR017939">
    <property type="entry name" value="G-Glutamylcylcotransferase"/>
</dbReference>
<evidence type="ECO:0000313" key="5">
    <source>
        <dbReference type="EMBL" id="ACU95034.1"/>
    </source>
</evidence>
<dbReference type="InterPro" id="IPR036568">
    <property type="entry name" value="GGCT-like_sf"/>
</dbReference>
<evidence type="ECO:0000256" key="2">
    <source>
        <dbReference type="PIRSR" id="PIRSR617939-1"/>
    </source>
</evidence>
<reference evidence="5 6" key="1">
    <citation type="journal article" date="2009" name="Stand. Genomic Sci.">
        <title>Complete genome sequence of Cryptobacterium curtum type strain (12-3).</title>
        <authorList>
            <person name="Mavrommatis K."/>
            <person name="Pukall R."/>
            <person name="Rohde C."/>
            <person name="Chen F."/>
            <person name="Sims D."/>
            <person name="Brettin T."/>
            <person name="Kuske C."/>
            <person name="Detter J.C."/>
            <person name="Han C."/>
            <person name="Lapidus A."/>
            <person name="Copeland A."/>
            <person name="Glavina Del Rio T."/>
            <person name="Nolan M."/>
            <person name="Lucas S."/>
            <person name="Tice H."/>
            <person name="Cheng J.F."/>
            <person name="Bruce D."/>
            <person name="Goodwin L."/>
            <person name="Pitluck S."/>
            <person name="Ovchinnikova G."/>
            <person name="Pati A."/>
            <person name="Ivanova N."/>
            <person name="Chen A."/>
            <person name="Palaniappan K."/>
            <person name="Chain P."/>
            <person name="D'haeseleer P."/>
            <person name="Goker M."/>
            <person name="Bristow J."/>
            <person name="Eisen J.A."/>
            <person name="Markowitz V."/>
            <person name="Hugenholtz P."/>
            <person name="Rohde M."/>
            <person name="Klenk H.P."/>
            <person name="Kyrpides N.C."/>
        </authorList>
    </citation>
    <scope>NUCLEOTIDE SEQUENCE [LARGE SCALE GENOMIC DNA]</scope>
    <source>
        <strain evidence="6">ATCC 700683 / DSM 15641 / 12-3</strain>
    </source>
</reference>
<dbReference type="OrthoDB" id="3212194at2"/>
<sequence>MPELYFAYGSNLDFGQMEQRCPGAEYLGVATLHNHALRMDAAGFATVVNRRGEHVQGALWDLTHANESKMDGFEGVEDGFYRKQFVGVTYEGDRRPGRSSSESLSHAYAHGQHEAASVLLDALIYLSARPPFIGATWRSDYLDRICRGAVQLHLDRATISQLANMKLVSRADHNQVLAQARGLLKTSTPAQ</sequence>
<dbReference type="Pfam" id="PF06094">
    <property type="entry name" value="GGACT"/>
    <property type="match status" value="1"/>
</dbReference>
<dbReference type="KEGG" id="ccu:Ccur_13590"/>
<feature type="binding site" evidence="3">
    <location>
        <begin position="5"/>
        <end position="10"/>
    </location>
    <ligand>
        <name>substrate</name>
    </ligand>
</feature>
<dbReference type="InterPro" id="IPR009288">
    <property type="entry name" value="AIG2-like_dom"/>
</dbReference>
<dbReference type="eggNOG" id="COG2105">
    <property type="taxonomic scope" value="Bacteria"/>
</dbReference>
<dbReference type="CDD" id="cd06661">
    <property type="entry name" value="GGCT_like"/>
    <property type="match status" value="1"/>
</dbReference>
<dbReference type="PANTHER" id="PTHR12935">
    <property type="entry name" value="GAMMA-GLUTAMYLCYCLOTRANSFERASE"/>
    <property type="match status" value="1"/>
</dbReference>
<dbReference type="Proteomes" id="UP000000954">
    <property type="component" value="Chromosome"/>
</dbReference>
<evidence type="ECO:0000259" key="4">
    <source>
        <dbReference type="Pfam" id="PF06094"/>
    </source>
</evidence>
<evidence type="ECO:0000256" key="1">
    <source>
        <dbReference type="ARBA" id="ARBA00023239"/>
    </source>
</evidence>
<dbReference type="AlphaFoldDB" id="C7ML87"/>
<organism evidence="5 6">
    <name type="scientific">Cryptobacterium curtum (strain ATCC 700683 / DSM 15641 / CCUG 43107 / 12-3)</name>
    <dbReference type="NCBI Taxonomy" id="469378"/>
    <lineage>
        <taxon>Bacteria</taxon>
        <taxon>Bacillati</taxon>
        <taxon>Actinomycetota</taxon>
        <taxon>Coriobacteriia</taxon>
        <taxon>Eggerthellales</taxon>
        <taxon>Eggerthellaceae</taxon>
        <taxon>Cryptobacterium</taxon>
    </lineage>
</organism>
<evidence type="ECO:0000313" key="6">
    <source>
        <dbReference type="Proteomes" id="UP000000954"/>
    </source>
</evidence>
<protein>
    <submittedName>
        <fullName evidence="5">AIG2-like family protein</fullName>
    </submittedName>
</protein>
<keyword evidence="6" id="KW-1185">Reference proteome</keyword>
<feature type="active site" description="Proton acceptor" evidence="2">
    <location>
        <position position="74"/>
    </location>
</feature>
<dbReference type="RefSeq" id="WP_015778897.1">
    <property type="nucleotide sequence ID" value="NC_013170.1"/>
</dbReference>
<dbReference type="SUPFAM" id="SSF110857">
    <property type="entry name" value="Gamma-glutamyl cyclotransferase-like"/>
    <property type="match status" value="1"/>
</dbReference>
<gene>
    <name evidence="5" type="ordered locus">Ccur_13590</name>
</gene>
<name>C7ML87_CRYCD</name>
<dbReference type="InterPro" id="IPR013024">
    <property type="entry name" value="GGCT-like"/>
</dbReference>
<evidence type="ECO:0000256" key="3">
    <source>
        <dbReference type="PIRSR" id="PIRSR617939-2"/>
    </source>
</evidence>
<dbReference type="PANTHER" id="PTHR12935:SF0">
    <property type="entry name" value="GAMMA-GLUTAMYLCYCLOTRANSFERASE"/>
    <property type="match status" value="1"/>
</dbReference>
<accession>C7ML87</accession>
<keyword evidence="1" id="KW-0456">Lyase</keyword>
<dbReference type="Gene3D" id="3.10.490.10">
    <property type="entry name" value="Gamma-glutamyl cyclotransferase-like"/>
    <property type="match status" value="1"/>
</dbReference>
<dbReference type="HOGENOM" id="CLU_1419364_0_0_11"/>
<dbReference type="EMBL" id="CP001682">
    <property type="protein sequence ID" value="ACU95034.1"/>
    <property type="molecule type" value="Genomic_DNA"/>
</dbReference>
<dbReference type="GO" id="GO:0003839">
    <property type="term" value="F:gamma-glutamylcyclotransferase activity"/>
    <property type="evidence" value="ECO:0007669"/>
    <property type="project" value="InterPro"/>
</dbReference>
<proteinExistence type="predicted"/>